<protein>
    <submittedName>
        <fullName evidence="10">AI-2 transport protein TqsA</fullName>
    </submittedName>
</protein>
<feature type="transmembrane region" description="Helical" evidence="9">
    <location>
        <begin position="40"/>
        <end position="59"/>
    </location>
</feature>
<evidence type="ECO:0000256" key="8">
    <source>
        <dbReference type="SAM" id="MobiDB-lite"/>
    </source>
</evidence>
<feature type="region of interest" description="Disordered" evidence="8">
    <location>
        <begin position="370"/>
        <end position="403"/>
    </location>
</feature>
<feature type="compositionally biased region" description="Basic and acidic residues" evidence="8">
    <location>
        <begin position="1"/>
        <end position="18"/>
    </location>
</feature>
<dbReference type="KEGG" id="acij:JS278_02278"/>
<evidence type="ECO:0000256" key="4">
    <source>
        <dbReference type="ARBA" id="ARBA00022475"/>
    </source>
</evidence>
<dbReference type="RefSeq" id="WP_114045307.1">
    <property type="nucleotide sequence ID" value="NZ_CP025198.1"/>
</dbReference>
<dbReference type="OrthoDB" id="9784366at2"/>
<feature type="region of interest" description="Disordered" evidence="8">
    <location>
        <begin position="1"/>
        <end position="31"/>
    </location>
</feature>
<feature type="transmembrane region" description="Helical" evidence="9">
    <location>
        <begin position="98"/>
        <end position="119"/>
    </location>
</feature>
<keyword evidence="5 9" id="KW-0812">Transmembrane</keyword>
<feature type="transmembrane region" description="Helical" evidence="9">
    <location>
        <begin position="331"/>
        <end position="364"/>
    </location>
</feature>
<keyword evidence="11" id="KW-1185">Reference proteome</keyword>
<evidence type="ECO:0000256" key="1">
    <source>
        <dbReference type="ARBA" id="ARBA00004651"/>
    </source>
</evidence>
<evidence type="ECO:0000256" key="5">
    <source>
        <dbReference type="ARBA" id="ARBA00022692"/>
    </source>
</evidence>
<comment type="subcellular location">
    <subcellularLocation>
        <location evidence="1">Cell membrane</location>
        <topology evidence="1">Multi-pass membrane protein</topology>
    </subcellularLocation>
</comment>
<proteinExistence type="inferred from homology"/>
<evidence type="ECO:0000313" key="11">
    <source>
        <dbReference type="Proteomes" id="UP000251995"/>
    </source>
</evidence>
<feature type="transmembrane region" description="Helical" evidence="9">
    <location>
        <begin position="282"/>
        <end position="311"/>
    </location>
</feature>
<keyword evidence="7 9" id="KW-0472">Membrane</keyword>
<dbReference type="InterPro" id="IPR002549">
    <property type="entry name" value="AI-2E-like"/>
</dbReference>
<dbReference type="PANTHER" id="PTHR21716">
    <property type="entry name" value="TRANSMEMBRANE PROTEIN"/>
    <property type="match status" value="1"/>
</dbReference>
<dbReference type="Pfam" id="PF01594">
    <property type="entry name" value="AI-2E_transport"/>
    <property type="match status" value="1"/>
</dbReference>
<dbReference type="GO" id="GO:0055085">
    <property type="term" value="P:transmembrane transport"/>
    <property type="evidence" value="ECO:0007669"/>
    <property type="project" value="TreeGrafter"/>
</dbReference>
<feature type="transmembrane region" description="Helical" evidence="9">
    <location>
        <begin position="181"/>
        <end position="200"/>
    </location>
</feature>
<keyword evidence="4" id="KW-1003">Cell membrane</keyword>
<name>A0A344UVY2_9ACTN</name>
<dbReference type="AlphaFoldDB" id="A0A344UVY2"/>
<feature type="transmembrane region" description="Helical" evidence="9">
    <location>
        <begin position="251"/>
        <end position="275"/>
    </location>
</feature>
<feature type="compositionally biased region" description="Acidic residues" evidence="8">
    <location>
        <begin position="371"/>
        <end position="403"/>
    </location>
</feature>
<dbReference type="Proteomes" id="UP000251995">
    <property type="component" value="Chromosome"/>
</dbReference>
<reference evidence="10 11" key="1">
    <citation type="submission" date="2017-12" db="EMBL/GenBank/DDBJ databases">
        <title>The whole genome sequence of the Acidipropionibacterium virtanenii sp. nov. type strain JS278.</title>
        <authorList>
            <person name="Laine P."/>
            <person name="Deptula P."/>
            <person name="Varmanen P."/>
            <person name="Auvinen P."/>
        </authorList>
    </citation>
    <scope>NUCLEOTIDE SEQUENCE [LARGE SCALE GENOMIC DNA]</scope>
    <source>
        <strain evidence="10 11">JS278</strain>
    </source>
</reference>
<evidence type="ECO:0000256" key="9">
    <source>
        <dbReference type="SAM" id="Phobius"/>
    </source>
</evidence>
<organism evidence="10 11">
    <name type="scientific">Acidipropionibacterium virtanenii</name>
    <dbReference type="NCBI Taxonomy" id="2057246"/>
    <lineage>
        <taxon>Bacteria</taxon>
        <taxon>Bacillati</taxon>
        <taxon>Actinomycetota</taxon>
        <taxon>Actinomycetes</taxon>
        <taxon>Propionibacteriales</taxon>
        <taxon>Propionibacteriaceae</taxon>
        <taxon>Acidipropionibacterium</taxon>
    </lineage>
</organism>
<evidence type="ECO:0000256" key="6">
    <source>
        <dbReference type="ARBA" id="ARBA00022989"/>
    </source>
</evidence>
<keyword evidence="3" id="KW-0813">Transport</keyword>
<comment type="similarity">
    <text evidence="2">Belongs to the autoinducer-2 exporter (AI-2E) (TC 2.A.86) family.</text>
</comment>
<evidence type="ECO:0000313" key="10">
    <source>
        <dbReference type="EMBL" id="AXE39430.1"/>
    </source>
</evidence>
<dbReference type="PANTHER" id="PTHR21716:SF53">
    <property type="entry name" value="PERMEASE PERM-RELATED"/>
    <property type="match status" value="1"/>
</dbReference>
<keyword evidence="6 9" id="KW-1133">Transmembrane helix</keyword>
<sequence length="403" mass="41853">MTARDASDRSRREARDYGADTTPDGPEDPIPQGLRTAAGWSWRVIVIGVLVYVVATVLAKISEVTIPVAVALLLTAALWPLANLLTRHRVPRGLASGLCLLVLVVVVGGIFTLVGAQIASQWPVLSEQSVASFKQVTQWLDKGPLHIGSDQINEYIAKVEAWAKGSQGRIASWAAAAGSGVGRFLAGLVMALFAMFFFIFQGSSISRSVSVLIPRGSRPRILEAATKGWVALVGYVRAAVVVAFVDGLGAGIGAAVIGSGVAVAIGALTFVLAFVPIAGALIAGVISVAVVLVTLGFVKAVIMLIIFVGVMELEGHVLQPFLLGKAVSIHPLAILLGIAVGSVLAGIVGALFAIPLVAFGVAFARAMAHVDDEEEEAEDEEDVDEEDADEGPGTPDEENAATP</sequence>
<gene>
    <name evidence="10" type="primary">tqsA_2</name>
    <name evidence="10" type="ORF">JS278_02278</name>
</gene>
<feature type="transmembrane region" description="Helical" evidence="9">
    <location>
        <begin position="65"/>
        <end position="86"/>
    </location>
</feature>
<dbReference type="EMBL" id="CP025198">
    <property type="protein sequence ID" value="AXE39430.1"/>
    <property type="molecule type" value="Genomic_DNA"/>
</dbReference>
<accession>A0A344UVY2</accession>
<evidence type="ECO:0000256" key="3">
    <source>
        <dbReference type="ARBA" id="ARBA00022448"/>
    </source>
</evidence>
<evidence type="ECO:0000256" key="2">
    <source>
        <dbReference type="ARBA" id="ARBA00009773"/>
    </source>
</evidence>
<feature type="transmembrane region" description="Helical" evidence="9">
    <location>
        <begin position="221"/>
        <end position="245"/>
    </location>
</feature>
<evidence type="ECO:0000256" key="7">
    <source>
        <dbReference type="ARBA" id="ARBA00023136"/>
    </source>
</evidence>
<dbReference type="GO" id="GO:0005886">
    <property type="term" value="C:plasma membrane"/>
    <property type="evidence" value="ECO:0007669"/>
    <property type="project" value="UniProtKB-SubCell"/>
</dbReference>